<evidence type="ECO:0000256" key="3">
    <source>
        <dbReference type="ARBA" id="ARBA00012140"/>
    </source>
</evidence>
<dbReference type="PROSITE" id="PS51686">
    <property type="entry name" value="SAM_MT_RSMB_NOP"/>
    <property type="match status" value="1"/>
</dbReference>
<sequence length="453" mass="51032">MIKIPDTREIALEMLIEILEKNHFSHLVLRKTLGKHPELDKSSRSFISRLTEGTIENLIKIDYILNLYSKVKVAKMKPLIRNLLRLSVYQILYMDNVPDRAVCNEAVNIAAKRGFVSLKGYMNGVLRTVARNADSIEYPEEEGNPVLALSVKYSMPEWIIELWLEQLGEDKTLEILDGFSVRNPLSVRCNLSLARKEDIVSSLENQNIQVVQNPFLEDALYMEGYDSPGNIEAFQKGYIQIQDISSMLVGYAADIHPGDFVLDLCAAPGGKSIHAADLLKGSGQVVARDVTEYKTGLIQENIARSGFGNIRTEVKDATVFDESSVDMADVLIADLPCSGLGVLAKKTDLRYKIQRDSLKNLAALQRDILKNAARYVKPGKVLIYSTCTINILENQDNVRWFLENHPYTLESLKGLLPETFLEESAEEGWTQLFPGKHGNDGFFIARFRRKMNE</sequence>
<comment type="function">
    <text evidence="1">Specifically methylates the cytosine at position 967 (m5C967) of 16S rRNA.</text>
</comment>
<keyword evidence="16" id="KW-1185">Reference proteome</keyword>
<dbReference type="CDD" id="cd02440">
    <property type="entry name" value="AdoMet_MTases"/>
    <property type="match status" value="1"/>
</dbReference>
<dbReference type="InterPro" id="IPR054728">
    <property type="entry name" value="RsmB-like_ferredoxin"/>
</dbReference>
<dbReference type="GO" id="GO:0005737">
    <property type="term" value="C:cytoplasm"/>
    <property type="evidence" value="ECO:0007669"/>
    <property type="project" value="UniProtKB-SubCell"/>
</dbReference>
<dbReference type="PANTHER" id="PTHR22807:SF53">
    <property type="entry name" value="RIBOSOMAL RNA SMALL SUBUNIT METHYLTRANSFERASE B-RELATED"/>
    <property type="match status" value="1"/>
</dbReference>
<feature type="binding site" evidence="13">
    <location>
        <begin position="265"/>
        <end position="271"/>
    </location>
    <ligand>
        <name>S-adenosyl-L-methionine</name>
        <dbReference type="ChEBI" id="CHEBI:59789"/>
    </ligand>
</feature>
<evidence type="ECO:0000256" key="1">
    <source>
        <dbReference type="ARBA" id="ARBA00002724"/>
    </source>
</evidence>
<evidence type="ECO:0000256" key="6">
    <source>
        <dbReference type="ARBA" id="ARBA00022603"/>
    </source>
</evidence>
<dbReference type="OrthoDB" id="9810297at2"/>
<dbReference type="Pfam" id="PF22458">
    <property type="entry name" value="RsmF-B_ferredox"/>
    <property type="match status" value="1"/>
</dbReference>
<comment type="subcellular location">
    <subcellularLocation>
        <location evidence="2">Cytoplasm</location>
    </subcellularLocation>
</comment>
<feature type="binding site" evidence="13">
    <location>
        <position position="289"/>
    </location>
    <ligand>
        <name>S-adenosyl-L-methionine</name>
        <dbReference type="ChEBI" id="CHEBI:59789"/>
    </ligand>
</feature>
<evidence type="ECO:0000256" key="12">
    <source>
        <dbReference type="ARBA" id="ARBA00047283"/>
    </source>
</evidence>
<keyword evidence="8 13" id="KW-0949">S-adenosyl-L-methionine</keyword>
<dbReference type="SUPFAM" id="SSF48013">
    <property type="entry name" value="NusB-like"/>
    <property type="match status" value="1"/>
</dbReference>
<comment type="catalytic activity">
    <reaction evidence="12">
        <text>cytidine(967) in 16S rRNA + S-adenosyl-L-methionine = 5-methylcytidine(967) in 16S rRNA + S-adenosyl-L-homocysteine + H(+)</text>
        <dbReference type="Rhea" id="RHEA:42748"/>
        <dbReference type="Rhea" id="RHEA-COMP:10219"/>
        <dbReference type="Rhea" id="RHEA-COMP:10220"/>
        <dbReference type="ChEBI" id="CHEBI:15378"/>
        <dbReference type="ChEBI" id="CHEBI:57856"/>
        <dbReference type="ChEBI" id="CHEBI:59789"/>
        <dbReference type="ChEBI" id="CHEBI:74483"/>
        <dbReference type="ChEBI" id="CHEBI:82748"/>
        <dbReference type="EC" id="2.1.1.176"/>
    </reaction>
</comment>
<dbReference type="AlphaFoldDB" id="A0A1M6ESC4"/>
<evidence type="ECO:0000256" key="4">
    <source>
        <dbReference type="ARBA" id="ARBA00022490"/>
    </source>
</evidence>
<dbReference type="InterPro" id="IPR049560">
    <property type="entry name" value="MeTrfase_RsmB-F_NOP2_cat"/>
</dbReference>
<evidence type="ECO:0000256" key="8">
    <source>
        <dbReference type="ARBA" id="ARBA00022691"/>
    </source>
</evidence>
<keyword evidence="5" id="KW-0698">rRNA processing</keyword>
<dbReference type="InterPro" id="IPR023267">
    <property type="entry name" value="RCMT"/>
</dbReference>
<dbReference type="InterPro" id="IPR004573">
    <property type="entry name" value="rRNA_ssu_MeTfrase_B"/>
</dbReference>
<dbReference type="NCBIfam" id="NF011494">
    <property type="entry name" value="PRK14902.1"/>
    <property type="match status" value="1"/>
</dbReference>
<dbReference type="STRING" id="1122934.SAMN02745691_00987"/>
<evidence type="ECO:0000256" key="2">
    <source>
        <dbReference type="ARBA" id="ARBA00004496"/>
    </source>
</evidence>
<gene>
    <name evidence="15" type="ORF">SAMN02745691_00987</name>
</gene>
<evidence type="ECO:0000256" key="13">
    <source>
        <dbReference type="PROSITE-ProRule" id="PRU01023"/>
    </source>
</evidence>
<feature type="binding site" evidence="13">
    <location>
        <position position="316"/>
    </location>
    <ligand>
        <name>S-adenosyl-L-methionine</name>
        <dbReference type="ChEBI" id="CHEBI:59789"/>
    </ligand>
</feature>
<dbReference type="NCBIfam" id="TIGR00563">
    <property type="entry name" value="rsmB"/>
    <property type="match status" value="1"/>
</dbReference>
<proteinExistence type="inferred from homology"/>
<dbReference type="EMBL" id="FQYT01000008">
    <property type="protein sequence ID" value="SHI88259.1"/>
    <property type="molecule type" value="Genomic_DNA"/>
</dbReference>
<dbReference type="SUPFAM" id="SSF53335">
    <property type="entry name" value="S-adenosyl-L-methionine-dependent methyltransferases"/>
    <property type="match status" value="1"/>
</dbReference>
<dbReference type="InterPro" id="IPR001678">
    <property type="entry name" value="MeTrfase_RsmB-F_NOP2_dom"/>
</dbReference>
<feature type="binding site" evidence="13">
    <location>
        <position position="334"/>
    </location>
    <ligand>
        <name>S-adenosyl-L-methionine</name>
        <dbReference type="ChEBI" id="CHEBI:59789"/>
    </ligand>
</feature>
<dbReference type="Pfam" id="PF01189">
    <property type="entry name" value="Methyltr_RsmB-F"/>
    <property type="match status" value="1"/>
</dbReference>
<organism evidence="15 16">
    <name type="scientific">Parasporobacterium paucivorans DSM 15970</name>
    <dbReference type="NCBI Taxonomy" id="1122934"/>
    <lineage>
        <taxon>Bacteria</taxon>
        <taxon>Bacillati</taxon>
        <taxon>Bacillota</taxon>
        <taxon>Clostridia</taxon>
        <taxon>Lachnospirales</taxon>
        <taxon>Lachnospiraceae</taxon>
        <taxon>Parasporobacterium</taxon>
    </lineage>
</organism>
<keyword evidence="6 13" id="KW-0489">Methyltransferase</keyword>
<dbReference type="InterPro" id="IPR035926">
    <property type="entry name" value="NusB-like_sf"/>
</dbReference>
<dbReference type="Pfam" id="PF01029">
    <property type="entry name" value="NusB"/>
    <property type="match status" value="1"/>
</dbReference>
<dbReference type="GO" id="GO:0006355">
    <property type="term" value="P:regulation of DNA-templated transcription"/>
    <property type="evidence" value="ECO:0007669"/>
    <property type="project" value="InterPro"/>
</dbReference>
<dbReference type="PRINTS" id="PR02008">
    <property type="entry name" value="RCMTFAMILY"/>
</dbReference>
<evidence type="ECO:0000256" key="11">
    <source>
        <dbReference type="ARBA" id="ARBA00031088"/>
    </source>
</evidence>
<dbReference type="EC" id="2.1.1.176" evidence="3"/>
<keyword evidence="7 13" id="KW-0808">Transferase</keyword>
<dbReference type="Gene3D" id="1.10.940.10">
    <property type="entry name" value="NusB-like"/>
    <property type="match status" value="1"/>
</dbReference>
<evidence type="ECO:0000259" key="14">
    <source>
        <dbReference type="PROSITE" id="PS51686"/>
    </source>
</evidence>
<dbReference type="InterPro" id="IPR006027">
    <property type="entry name" value="NusB_RsmB_TIM44"/>
</dbReference>
<reference evidence="15 16" key="1">
    <citation type="submission" date="2016-11" db="EMBL/GenBank/DDBJ databases">
        <authorList>
            <person name="Jaros S."/>
            <person name="Januszkiewicz K."/>
            <person name="Wedrychowicz H."/>
        </authorList>
    </citation>
    <scope>NUCLEOTIDE SEQUENCE [LARGE SCALE GENOMIC DNA]</scope>
    <source>
        <strain evidence="15 16">DSM 15970</strain>
    </source>
</reference>
<evidence type="ECO:0000256" key="9">
    <source>
        <dbReference type="ARBA" id="ARBA00022884"/>
    </source>
</evidence>
<dbReference type="Gene3D" id="3.40.50.150">
    <property type="entry name" value="Vaccinia Virus protein VP39"/>
    <property type="match status" value="1"/>
</dbReference>
<name>A0A1M6ESC4_9FIRM</name>
<accession>A0A1M6ESC4</accession>
<protein>
    <recommendedName>
        <fullName evidence="3">16S rRNA (cytosine(967)-C(5))-methyltransferase</fullName>
        <ecNumber evidence="3">2.1.1.176</ecNumber>
    </recommendedName>
    <alternativeName>
        <fullName evidence="10">16S rRNA m5C967 methyltransferase</fullName>
    </alternativeName>
    <alternativeName>
        <fullName evidence="11">rRNA (cytosine-C(5)-)-methyltransferase RsmB</fullName>
    </alternativeName>
</protein>
<dbReference type="PANTHER" id="PTHR22807">
    <property type="entry name" value="NOP2 YEAST -RELATED NOL1/NOP2/FMU SUN DOMAIN-CONTAINING"/>
    <property type="match status" value="1"/>
</dbReference>
<evidence type="ECO:0000313" key="15">
    <source>
        <dbReference type="EMBL" id="SHI88259.1"/>
    </source>
</evidence>
<dbReference type="Gene3D" id="3.30.70.1170">
    <property type="entry name" value="Sun protein, domain 3"/>
    <property type="match status" value="1"/>
</dbReference>
<evidence type="ECO:0000256" key="7">
    <source>
        <dbReference type="ARBA" id="ARBA00022679"/>
    </source>
</evidence>
<dbReference type="InterPro" id="IPR029063">
    <property type="entry name" value="SAM-dependent_MTases_sf"/>
</dbReference>
<dbReference type="RefSeq" id="WP_073993250.1">
    <property type="nucleotide sequence ID" value="NZ_FQYT01000008.1"/>
</dbReference>
<dbReference type="Proteomes" id="UP000184342">
    <property type="component" value="Unassembled WGS sequence"/>
</dbReference>
<dbReference type="GO" id="GO:0003723">
    <property type="term" value="F:RNA binding"/>
    <property type="evidence" value="ECO:0007669"/>
    <property type="project" value="UniProtKB-UniRule"/>
</dbReference>
<comment type="similarity">
    <text evidence="13">Belongs to the class I-like SAM-binding methyltransferase superfamily. RsmB/NOP family.</text>
</comment>
<dbReference type="GO" id="GO:0008649">
    <property type="term" value="F:rRNA methyltransferase activity"/>
    <property type="evidence" value="ECO:0007669"/>
    <property type="project" value="InterPro"/>
</dbReference>
<evidence type="ECO:0000256" key="10">
    <source>
        <dbReference type="ARBA" id="ARBA00030399"/>
    </source>
</evidence>
<keyword evidence="4" id="KW-0963">Cytoplasm</keyword>
<feature type="active site" description="Nucleophile" evidence="13">
    <location>
        <position position="387"/>
    </location>
</feature>
<evidence type="ECO:0000313" key="16">
    <source>
        <dbReference type="Proteomes" id="UP000184342"/>
    </source>
</evidence>
<keyword evidence="9 13" id="KW-0694">RNA-binding</keyword>
<feature type="domain" description="SAM-dependent MTase RsmB/NOP-type" evidence="14">
    <location>
        <begin position="175"/>
        <end position="450"/>
    </location>
</feature>
<evidence type="ECO:0000256" key="5">
    <source>
        <dbReference type="ARBA" id="ARBA00022552"/>
    </source>
</evidence>